<evidence type="ECO:0000313" key="5">
    <source>
        <dbReference type="EMBL" id="AYC36195.1"/>
    </source>
</evidence>
<dbReference type="PANTHER" id="PTHR30136">
    <property type="entry name" value="HELIX-TURN-HELIX TRANSCRIPTIONAL REGULATOR, ICLR FAMILY"/>
    <property type="match status" value="1"/>
</dbReference>
<dbReference type="GO" id="GO:0003677">
    <property type="term" value="F:DNA binding"/>
    <property type="evidence" value="ECO:0007669"/>
    <property type="project" value="UniProtKB-KW"/>
</dbReference>
<dbReference type="Pfam" id="PF01614">
    <property type="entry name" value="IclR_C"/>
    <property type="match status" value="1"/>
</dbReference>
<accession>A0AAI8KUF2</accession>
<evidence type="ECO:0000256" key="1">
    <source>
        <dbReference type="ARBA" id="ARBA00023015"/>
    </source>
</evidence>
<dbReference type="GO" id="GO:0045892">
    <property type="term" value="P:negative regulation of DNA-templated transcription"/>
    <property type="evidence" value="ECO:0007669"/>
    <property type="project" value="TreeGrafter"/>
</dbReference>
<dbReference type="AlphaFoldDB" id="A0AAI8KUF2"/>
<organism evidence="5 6">
    <name type="scientific">Streptomyces griseorubiginosus</name>
    <dbReference type="NCBI Taxonomy" id="67304"/>
    <lineage>
        <taxon>Bacteria</taxon>
        <taxon>Bacillati</taxon>
        <taxon>Actinomycetota</taxon>
        <taxon>Actinomycetes</taxon>
        <taxon>Kitasatosporales</taxon>
        <taxon>Streptomycetaceae</taxon>
        <taxon>Streptomyces</taxon>
    </lineage>
</organism>
<dbReference type="Gene3D" id="3.30.450.40">
    <property type="match status" value="1"/>
</dbReference>
<dbReference type="InterPro" id="IPR014757">
    <property type="entry name" value="Tscrpt_reg_IclR_C"/>
</dbReference>
<gene>
    <name evidence="5" type="ORF">DWG14_00403</name>
</gene>
<evidence type="ECO:0000313" key="6">
    <source>
        <dbReference type="Proteomes" id="UP000265765"/>
    </source>
</evidence>
<dbReference type="InterPro" id="IPR036388">
    <property type="entry name" value="WH-like_DNA-bd_sf"/>
</dbReference>
<evidence type="ECO:0000256" key="2">
    <source>
        <dbReference type="ARBA" id="ARBA00023125"/>
    </source>
</evidence>
<keyword evidence="2" id="KW-0238">DNA-binding</keyword>
<sequence length="299" mass="30916">MRCVALTLTPVEPGKFPGGAQIGVSHGIIRCRWSAGPQGRLPTCAGSIPRMDVATGALPRGLGLVERVVRGELDSRGGPGVVRLAEESGLDKGQASRLLRDLVGTGTLARDGNEFRAGADLLAVAAEAGPWGVESRALLRELVVRFGACAYVDVLCGAMVLSVRAELAAWAEFSWARAGRLTPVWCTGAGRALLFDHSRAEVAQLLGGEDFIGAGGPYAPRTVDDLLARVAADAGRGVAVCESEYDEDVLEVAAPVRDPRGGVVAAVSAVVPHAAARDDRDEIVAAIGDAAARLAILLG</sequence>
<dbReference type="PROSITE" id="PS51078">
    <property type="entry name" value="ICLR_ED"/>
    <property type="match status" value="1"/>
</dbReference>
<dbReference type="KEGG" id="sge:DWG14_00403"/>
<dbReference type="PANTHER" id="PTHR30136:SF24">
    <property type="entry name" value="HTH-TYPE TRANSCRIPTIONAL REPRESSOR ALLR"/>
    <property type="match status" value="1"/>
</dbReference>
<dbReference type="GO" id="GO:0003700">
    <property type="term" value="F:DNA-binding transcription factor activity"/>
    <property type="evidence" value="ECO:0007669"/>
    <property type="project" value="TreeGrafter"/>
</dbReference>
<dbReference type="Gene3D" id="1.10.10.10">
    <property type="entry name" value="Winged helix-like DNA-binding domain superfamily/Winged helix DNA-binding domain"/>
    <property type="match status" value="1"/>
</dbReference>
<dbReference type="InterPro" id="IPR005471">
    <property type="entry name" value="Tscrpt_reg_IclR_N"/>
</dbReference>
<dbReference type="Pfam" id="PF09339">
    <property type="entry name" value="HTH_IclR"/>
    <property type="match status" value="1"/>
</dbReference>
<proteinExistence type="predicted"/>
<dbReference type="InterPro" id="IPR050707">
    <property type="entry name" value="HTH_MetabolicPath_Reg"/>
</dbReference>
<evidence type="ECO:0000259" key="4">
    <source>
        <dbReference type="PROSITE" id="PS51078"/>
    </source>
</evidence>
<keyword evidence="1" id="KW-0805">Transcription regulation</keyword>
<dbReference type="SUPFAM" id="SSF55781">
    <property type="entry name" value="GAF domain-like"/>
    <property type="match status" value="1"/>
</dbReference>
<evidence type="ECO:0000256" key="3">
    <source>
        <dbReference type="ARBA" id="ARBA00023163"/>
    </source>
</evidence>
<protein>
    <recommendedName>
        <fullName evidence="4">IclR-ED domain-containing protein</fullName>
    </recommendedName>
</protein>
<reference evidence="5 6" key="1">
    <citation type="submission" date="2018-09" db="EMBL/GenBank/DDBJ databases">
        <title>Production of Trimethoprim by Streptomyces sp. 3E-1.</title>
        <authorList>
            <person name="Kang H.J."/>
            <person name="Kim S.B."/>
        </authorList>
    </citation>
    <scope>NUCLEOTIDE SEQUENCE [LARGE SCALE GENOMIC DNA]</scope>
    <source>
        <strain evidence="5 6">3E-1</strain>
    </source>
</reference>
<dbReference type="EMBL" id="CP032427">
    <property type="protein sequence ID" value="AYC36195.1"/>
    <property type="molecule type" value="Genomic_DNA"/>
</dbReference>
<dbReference type="InterPro" id="IPR029016">
    <property type="entry name" value="GAF-like_dom_sf"/>
</dbReference>
<name>A0AAI8KUF2_9ACTN</name>
<dbReference type="Proteomes" id="UP000265765">
    <property type="component" value="Chromosome"/>
</dbReference>
<feature type="domain" description="IclR-ED" evidence="4">
    <location>
        <begin position="113"/>
        <end position="299"/>
    </location>
</feature>
<keyword evidence="3" id="KW-0804">Transcription</keyword>